<keyword evidence="2" id="KW-1185">Reference proteome</keyword>
<accession>A0ACB6RQ04</accession>
<name>A0ACB6RQ04_9PLEO</name>
<dbReference type="Proteomes" id="UP000799754">
    <property type="component" value="Unassembled WGS sequence"/>
</dbReference>
<gene>
    <name evidence="1" type="ORF">BU25DRAFT_433868</name>
</gene>
<dbReference type="EMBL" id="MU006734">
    <property type="protein sequence ID" value="KAF2623792.1"/>
    <property type="molecule type" value="Genomic_DNA"/>
</dbReference>
<organism evidence="1 2">
    <name type="scientific">Macroventuria anomochaeta</name>
    <dbReference type="NCBI Taxonomy" id="301207"/>
    <lineage>
        <taxon>Eukaryota</taxon>
        <taxon>Fungi</taxon>
        <taxon>Dikarya</taxon>
        <taxon>Ascomycota</taxon>
        <taxon>Pezizomycotina</taxon>
        <taxon>Dothideomycetes</taxon>
        <taxon>Pleosporomycetidae</taxon>
        <taxon>Pleosporales</taxon>
        <taxon>Pleosporineae</taxon>
        <taxon>Didymellaceae</taxon>
        <taxon>Macroventuria</taxon>
    </lineage>
</organism>
<reference evidence="1" key="1">
    <citation type="journal article" date="2020" name="Stud. Mycol.">
        <title>101 Dothideomycetes genomes: a test case for predicting lifestyles and emergence of pathogens.</title>
        <authorList>
            <person name="Haridas S."/>
            <person name="Albert R."/>
            <person name="Binder M."/>
            <person name="Bloem J."/>
            <person name="Labutti K."/>
            <person name="Salamov A."/>
            <person name="Andreopoulos B."/>
            <person name="Baker S."/>
            <person name="Barry K."/>
            <person name="Bills G."/>
            <person name="Bluhm B."/>
            <person name="Cannon C."/>
            <person name="Castanera R."/>
            <person name="Culley D."/>
            <person name="Daum C."/>
            <person name="Ezra D."/>
            <person name="Gonzalez J."/>
            <person name="Henrissat B."/>
            <person name="Kuo A."/>
            <person name="Liang C."/>
            <person name="Lipzen A."/>
            <person name="Lutzoni F."/>
            <person name="Magnuson J."/>
            <person name="Mondo S."/>
            <person name="Nolan M."/>
            <person name="Ohm R."/>
            <person name="Pangilinan J."/>
            <person name="Park H.-J."/>
            <person name="Ramirez L."/>
            <person name="Alfaro M."/>
            <person name="Sun H."/>
            <person name="Tritt A."/>
            <person name="Yoshinaga Y."/>
            <person name="Zwiers L.-H."/>
            <person name="Turgeon B."/>
            <person name="Goodwin S."/>
            <person name="Spatafora J."/>
            <person name="Crous P."/>
            <person name="Grigoriev I."/>
        </authorList>
    </citation>
    <scope>NUCLEOTIDE SEQUENCE</scope>
    <source>
        <strain evidence="1">CBS 525.71</strain>
    </source>
</reference>
<evidence type="ECO:0000313" key="2">
    <source>
        <dbReference type="Proteomes" id="UP000799754"/>
    </source>
</evidence>
<evidence type="ECO:0000313" key="1">
    <source>
        <dbReference type="EMBL" id="KAF2623792.1"/>
    </source>
</evidence>
<comment type="caution">
    <text evidence="1">The sequence shown here is derived from an EMBL/GenBank/DDBJ whole genome shotgun (WGS) entry which is preliminary data.</text>
</comment>
<proteinExistence type="predicted"/>
<protein>
    <submittedName>
        <fullName evidence="1">Uncharacterized protein</fullName>
    </submittedName>
</protein>
<sequence length="238" mass="25101">MTVNPINDKILELGSIRNTIFRSPVTPGLDISGSIVGVGYKANPFQIGDIIFGSCNGVFGHGALAQYVQVSQDILVLAPEGTTTLQAIRPYVKAGDKIFINGGSEGTGVLEIQIAEVLGCHVATSCSTANVDLCKSTGADEALDQKEADIMKQLNGQRSSSHLILANLVGIMMLPGFIGGGKDTYTFAVTKPNRAYFNQLAAWVEKGKICAVVDSVHEFSAASEAFAKLKAGRTHGKL</sequence>